<proteinExistence type="predicted"/>
<evidence type="ECO:0000313" key="1">
    <source>
        <dbReference type="EMBL" id="JAH18931.1"/>
    </source>
</evidence>
<reference evidence="1" key="2">
    <citation type="journal article" date="2015" name="Fish Shellfish Immunol.">
        <title>Early steps in the European eel (Anguilla anguilla)-Vibrio vulnificus interaction in the gills: Role of the RtxA13 toxin.</title>
        <authorList>
            <person name="Callol A."/>
            <person name="Pajuelo D."/>
            <person name="Ebbesson L."/>
            <person name="Teles M."/>
            <person name="MacKenzie S."/>
            <person name="Amaro C."/>
        </authorList>
    </citation>
    <scope>NUCLEOTIDE SEQUENCE</scope>
</reference>
<sequence>MRFGSCRFRSQWGTTTLPVSQVLNVNCMCQISSCINRL</sequence>
<protein>
    <submittedName>
        <fullName evidence="1">Uncharacterized protein</fullName>
    </submittedName>
</protein>
<dbReference type="EMBL" id="GBXM01089646">
    <property type="protein sequence ID" value="JAH18931.1"/>
    <property type="molecule type" value="Transcribed_RNA"/>
</dbReference>
<name>A0A0E9QPR9_ANGAN</name>
<organism evidence="1">
    <name type="scientific">Anguilla anguilla</name>
    <name type="common">European freshwater eel</name>
    <name type="synonym">Muraena anguilla</name>
    <dbReference type="NCBI Taxonomy" id="7936"/>
    <lineage>
        <taxon>Eukaryota</taxon>
        <taxon>Metazoa</taxon>
        <taxon>Chordata</taxon>
        <taxon>Craniata</taxon>
        <taxon>Vertebrata</taxon>
        <taxon>Euteleostomi</taxon>
        <taxon>Actinopterygii</taxon>
        <taxon>Neopterygii</taxon>
        <taxon>Teleostei</taxon>
        <taxon>Anguilliformes</taxon>
        <taxon>Anguillidae</taxon>
        <taxon>Anguilla</taxon>
    </lineage>
</organism>
<reference evidence="1" key="1">
    <citation type="submission" date="2014-11" db="EMBL/GenBank/DDBJ databases">
        <authorList>
            <person name="Amaro Gonzalez C."/>
        </authorList>
    </citation>
    <scope>NUCLEOTIDE SEQUENCE</scope>
</reference>
<dbReference type="AlphaFoldDB" id="A0A0E9QPR9"/>
<accession>A0A0E9QPR9</accession>